<evidence type="ECO:0000313" key="4">
    <source>
        <dbReference type="EMBL" id="MYR34441.1"/>
    </source>
</evidence>
<feature type="region of interest" description="Disordered" evidence="1">
    <location>
        <begin position="538"/>
        <end position="611"/>
    </location>
</feature>
<dbReference type="AlphaFoldDB" id="A0A7K2IWV3"/>
<feature type="transmembrane region" description="Helical" evidence="2">
    <location>
        <begin position="138"/>
        <end position="154"/>
    </location>
</feature>
<feature type="compositionally biased region" description="Low complexity" evidence="1">
    <location>
        <begin position="580"/>
        <end position="593"/>
    </location>
</feature>
<dbReference type="Gene3D" id="3.10.620.30">
    <property type="match status" value="1"/>
</dbReference>
<evidence type="ECO:0000256" key="2">
    <source>
        <dbReference type="SAM" id="Phobius"/>
    </source>
</evidence>
<dbReference type="Proteomes" id="UP000467124">
    <property type="component" value="Unassembled WGS sequence"/>
</dbReference>
<dbReference type="SUPFAM" id="SSF54001">
    <property type="entry name" value="Cysteine proteinases"/>
    <property type="match status" value="1"/>
</dbReference>
<gene>
    <name evidence="4" type="ORF">GTW20_19875</name>
</gene>
<feature type="transmembrane region" description="Helical" evidence="2">
    <location>
        <begin position="160"/>
        <end position="181"/>
    </location>
</feature>
<organism evidence="4 5">
    <name type="scientific">Nocardiopsis alba</name>
    <dbReference type="NCBI Taxonomy" id="53437"/>
    <lineage>
        <taxon>Bacteria</taxon>
        <taxon>Bacillati</taxon>
        <taxon>Actinomycetota</taxon>
        <taxon>Actinomycetes</taxon>
        <taxon>Streptosporangiales</taxon>
        <taxon>Nocardiopsidaceae</taxon>
        <taxon>Nocardiopsis</taxon>
    </lineage>
</organism>
<dbReference type="EMBL" id="WWHY01000001">
    <property type="protein sequence ID" value="MYR34441.1"/>
    <property type="molecule type" value="Genomic_DNA"/>
</dbReference>
<evidence type="ECO:0000259" key="3">
    <source>
        <dbReference type="SMART" id="SM00460"/>
    </source>
</evidence>
<feature type="transmembrane region" description="Helical" evidence="2">
    <location>
        <begin position="27"/>
        <end position="46"/>
    </location>
</feature>
<dbReference type="InterPro" id="IPR038765">
    <property type="entry name" value="Papain-like_cys_pep_sf"/>
</dbReference>
<feature type="region of interest" description="Disordered" evidence="1">
    <location>
        <begin position="305"/>
        <end position="327"/>
    </location>
</feature>
<dbReference type="PANTHER" id="PTHR42736:SF1">
    <property type="entry name" value="PROTEIN-GLUTAMINE GAMMA-GLUTAMYLTRANSFERASE"/>
    <property type="match status" value="1"/>
</dbReference>
<keyword evidence="2" id="KW-0812">Transmembrane</keyword>
<keyword evidence="2" id="KW-0472">Membrane</keyword>
<feature type="transmembrane region" description="Helical" evidence="2">
    <location>
        <begin position="58"/>
        <end position="79"/>
    </location>
</feature>
<keyword evidence="2" id="KW-1133">Transmembrane helix</keyword>
<dbReference type="InterPro" id="IPR052901">
    <property type="entry name" value="Bact_TGase-like"/>
</dbReference>
<protein>
    <submittedName>
        <fullName evidence="4">Transglutaminase domain-containing protein</fullName>
    </submittedName>
</protein>
<dbReference type="SMART" id="SM00460">
    <property type="entry name" value="TGc"/>
    <property type="match status" value="1"/>
</dbReference>
<feature type="transmembrane region" description="Helical" evidence="2">
    <location>
        <begin position="202"/>
        <end position="224"/>
    </location>
</feature>
<proteinExistence type="predicted"/>
<sequence length="772" mass="81231">MSLAVLVTMLASLPLFGGLIHGGTWWIQAAVFMAVVALVSAVYRWYVNDSVAVPFLQLFAVVLLYTPMYAPGTAALGVLPTLETLRRTVDLIEQGLGTIASGSPPVSPTEGLTLIVALLFVVFAMTADFLAVTARCPGMVGGLLLTLLSVPLFVDDAGLPWVPTAICAVGFLTLLALDTWVRNREWGALIPSAGGPVSRVSGVVGGTGVVAAVVVLALVPALLLPLTMSSLRTDAFHALVGDRRLGGASDTVTTTHPLVSLRRDLAATSDRTVLTYRTDDEDPEYLRTFVLDGFDGENWTMTPVRTGRDNALDDPLPRPPGREWGPNEEVVTTRITPASGTPSMDFLPLPYPSVSVEVDGDWYVDPATLMVFTTDTPVEGEEFVVLSARNRPGAEALSSAGPPGTSLDDHLALPGGLDGRVGELTASLVEGAGSDYEKALTLQDFFTDGSFTYDLAPPPVPTGSDPLAHFLFDDRTGYCEQYAGAMAVMARQAGIPSRVAVGYTAGSPDGGDRWTVSARDAHAWPELYFEGSGWVRFEPTPAAPEDGQGTASRPDYSSEGDSADEEASPSPSSDPEESASPEATPSSPETDGATAGGSDGTERDDASGTSGFTPPAWLPAVGVALAALFLLCAPLLSRALIRRSRRASVGSGGVSSAHSAWREVRDTCLDLGTAWNLEESPRATARRLGASLPEPSEPARAALWRLALAEETARYAPEPHTVQSSGVDLDTVVTALTATVPPGRRWRALLIPLSLLPRRRSGPGDEPAPAPL</sequence>
<feature type="transmembrane region" description="Helical" evidence="2">
    <location>
        <begin position="111"/>
        <end position="131"/>
    </location>
</feature>
<dbReference type="InterPro" id="IPR002931">
    <property type="entry name" value="Transglutaminase-like"/>
</dbReference>
<dbReference type="PANTHER" id="PTHR42736">
    <property type="entry name" value="PROTEIN-GLUTAMINE GAMMA-GLUTAMYLTRANSFERASE"/>
    <property type="match status" value="1"/>
</dbReference>
<accession>A0A7K2IWV3</accession>
<name>A0A7K2IWV3_9ACTN</name>
<dbReference type="RefSeq" id="WP_161112498.1">
    <property type="nucleotide sequence ID" value="NZ_WWHY01000001.1"/>
</dbReference>
<dbReference type="Pfam" id="PF01841">
    <property type="entry name" value="Transglut_core"/>
    <property type="match status" value="1"/>
</dbReference>
<comment type="caution">
    <text evidence="4">The sequence shown here is derived from an EMBL/GenBank/DDBJ whole genome shotgun (WGS) entry which is preliminary data.</text>
</comment>
<feature type="transmembrane region" description="Helical" evidence="2">
    <location>
        <begin position="616"/>
        <end position="636"/>
    </location>
</feature>
<reference evidence="4 5" key="1">
    <citation type="journal article" date="2019" name="Nat. Commun.">
        <title>The antimicrobial potential of Streptomyces from insect microbiomes.</title>
        <authorList>
            <person name="Chevrette M.G."/>
            <person name="Carlson C.M."/>
            <person name="Ortega H.E."/>
            <person name="Thomas C."/>
            <person name="Ananiev G.E."/>
            <person name="Barns K.J."/>
            <person name="Book A.J."/>
            <person name="Cagnazzo J."/>
            <person name="Carlos C."/>
            <person name="Flanigan W."/>
            <person name="Grubbs K.J."/>
            <person name="Horn H.A."/>
            <person name="Hoffmann F.M."/>
            <person name="Klassen J.L."/>
            <person name="Knack J.J."/>
            <person name="Lewin G.R."/>
            <person name="McDonald B.R."/>
            <person name="Muller L."/>
            <person name="Melo W.G.P."/>
            <person name="Pinto-Tomas A.A."/>
            <person name="Schmitz A."/>
            <person name="Wendt-Pienkowski E."/>
            <person name="Wildman S."/>
            <person name="Zhao M."/>
            <person name="Zhang F."/>
            <person name="Bugni T.S."/>
            <person name="Andes D.R."/>
            <person name="Pupo M.T."/>
            <person name="Currie C.R."/>
        </authorList>
    </citation>
    <scope>NUCLEOTIDE SEQUENCE [LARGE SCALE GENOMIC DNA]</scope>
    <source>
        <strain evidence="4 5">SID5840</strain>
    </source>
</reference>
<evidence type="ECO:0000313" key="5">
    <source>
        <dbReference type="Proteomes" id="UP000467124"/>
    </source>
</evidence>
<feature type="domain" description="Transglutaminase-like" evidence="3">
    <location>
        <begin position="471"/>
        <end position="541"/>
    </location>
</feature>
<dbReference type="InterPro" id="IPR021878">
    <property type="entry name" value="TgpA_N"/>
</dbReference>
<dbReference type="Pfam" id="PF11992">
    <property type="entry name" value="TgpA_N"/>
    <property type="match status" value="1"/>
</dbReference>
<evidence type="ECO:0000256" key="1">
    <source>
        <dbReference type="SAM" id="MobiDB-lite"/>
    </source>
</evidence>